<gene>
    <name evidence="1" type="ORF">OVY01_12100</name>
</gene>
<proteinExistence type="predicted"/>
<organism evidence="1 2">
    <name type="scientific">Robbsia betulipollinis</name>
    <dbReference type="NCBI Taxonomy" id="2981849"/>
    <lineage>
        <taxon>Bacteria</taxon>
        <taxon>Pseudomonadati</taxon>
        <taxon>Pseudomonadota</taxon>
        <taxon>Betaproteobacteria</taxon>
        <taxon>Burkholderiales</taxon>
        <taxon>Burkholderiaceae</taxon>
        <taxon>Robbsia</taxon>
    </lineage>
</organism>
<dbReference type="Proteomes" id="UP001082899">
    <property type="component" value="Unassembled WGS sequence"/>
</dbReference>
<dbReference type="RefSeq" id="WP_267847827.1">
    <property type="nucleotide sequence ID" value="NZ_JAPMXC010000002.1"/>
</dbReference>
<sequence length="69" mass="7877">MRAHDIVVHLEHRCVESETFPTPASMARYIRWLSENWSRFSEAEHGVLLSMGALAFHHLLSDEWGASAV</sequence>
<keyword evidence="2" id="KW-1185">Reference proteome</keyword>
<name>A0ABT3ZPW8_9BURK</name>
<comment type="caution">
    <text evidence="1">The sequence shown here is derived from an EMBL/GenBank/DDBJ whole genome shotgun (WGS) entry which is preliminary data.</text>
</comment>
<protein>
    <submittedName>
        <fullName evidence="1">Uncharacterized protein</fullName>
    </submittedName>
</protein>
<evidence type="ECO:0000313" key="1">
    <source>
        <dbReference type="EMBL" id="MCY0387965.1"/>
    </source>
</evidence>
<dbReference type="EMBL" id="JAPMXC010000002">
    <property type="protein sequence ID" value="MCY0387965.1"/>
    <property type="molecule type" value="Genomic_DNA"/>
</dbReference>
<accession>A0ABT3ZPW8</accession>
<reference evidence="1" key="1">
    <citation type="submission" date="2022-11" db="EMBL/GenBank/DDBJ databases">
        <title>Robbsia betulipollinis sp. nov., isolated from pollen of birch (Betula pendula).</title>
        <authorList>
            <person name="Shi H."/>
            <person name="Ambika Manirajan B."/>
            <person name="Ratering S."/>
            <person name="Geissler-Plaum R."/>
            <person name="Schnell S."/>
        </authorList>
    </citation>
    <scope>NUCLEOTIDE SEQUENCE</scope>
    <source>
        <strain evidence="1">Bb-Pol-6</strain>
    </source>
</reference>
<evidence type="ECO:0000313" key="2">
    <source>
        <dbReference type="Proteomes" id="UP001082899"/>
    </source>
</evidence>